<feature type="signal peptide" evidence="1">
    <location>
        <begin position="1"/>
        <end position="21"/>
    </location>
</feature>
<name>A0A4S9BPM2_AURPU</name>
<dbReference type="EMBL" id="QZAR01000018">
    <property type="protein sequence ID" value="THW94643.1"/>
    <property type="molecule type" value="Genomic_DNA"/>
</dbReference>
<proteinExistence type="predicted"/>
<protein>
    <submittedName>
        <fullName evidence="2">Uncharacterized protein</fullName>
    </submittedName>
</protein>
<sequence>MSHTMLITDLLVALLAVAVHAAPTRDVHDKGSTEPEHIRYEIFKAMTLDERLHHYEGRKIYRPEKTLNCLKVCIEKTPGYDIQNANYGQMCKNRESMLAFDRWFYGGDVGQCIEEQRMAEQTAEVEAGLRDVEMDETPCSIAFAHYDERVWEMCDYIWQNVTIPDVEPSDNWDV</sequence>
<accession>A0A4S9BPM2</accession>
<feature type="chain" id="PRO_5020680239" evidence="1">
    <location>
        <begin position="22"/>
        <end position="174"/>
    </location>
</feature>
<evidence type="ECO:0000313" key="3">
    <source>
        <dbReference type="Proteomes" id="UP000304928"/>
    </source>
</evidence>
<comment type="caution">
    <text evidence="2">The sequence shown here is derived from an EMBL/GenBank/DDBJ whole genome shotgun (WGS) entry which is preliminary data.</text>
</comment>
<reference evidence="2 3" key="1">
    <citation type="submission" date="2018-10" db="EMBL/GenBank/DDBJ databases">
        <title>Fifty Aureobasidium pullulans genomes reveal a recombining polyextremotolerant generalist.</title>
        <authorList>
            <person name="Gostincar C."/>
            <person name="Turk M."/>
            <person name="Zajc J."/>
            <person name="Gunde-Cimerman N."/>
        </authorList>
    </citation>
    <scope>NUCLEOTIDE SEQUENCE [LARGE SCALE GENOMIC DNA]</scope>
    <source>
        <strain evidence="2 3">EXF-10507</strain>
    </source>
</reference>
<dbReference type="Proteomes" id="UP000304928">
    <property type="component" value="Unassembled WGS sequence"/>
</dbReference>
<keyword evidence="1" id="KW-0732">Signal</keyword>
<gene>
    <name evidence="2" type="ORF">D6D15_02009</name>
</gene>
<dbReference type="AlphaFoldDB" id="A0A4S9BPM2"/>
<organism evidence="2 3">
    <name type="scientific">Aureobasidium pullulans</name>
    <name type="common">Black yeast</name>
    <name type="synonym">Pullularia pullulans</name>
    <dbReference type="NCBI Taxonomy" id="5580"/>
    <lineage>
        <taxon>Eukaryota</taxon>
        <taxon>Fungi</taxon>
        <taxon>Dikarya</taxon>
        <taxon>Ascomycota</taxon>
        <taxon>Pezizomycotina</taxon>
        <taxon>Dothideomycetes</taxon>
        <taxon>Dothideomycetidae</taxon>
        <taxon>Dothideales</taxon>
        <taxon>Saccotheciaceae</taxon>
        <taxon>Aureobasidium</taxon>
    </lineage>
</organism>
<evidence type="ECO:0000313" key="2">
    <source>
        <dbReference type="EMBL" id="THW94643.1"/>
    </source>
</evidence>
<evidence type="ECO:0000256" key="1">
    <source>
        <dbReference type="SAM" id="SignalP"/>
    </source>
</evidence>